<reference evidence="1" key="1">
    <citation type="submission" date="2020-03" db="EMBL/GenBank/DDBJ databases">
        <authorList>
            <person name="Weist P."/>
        </authorList>
    </citation>
    <scope>NUCLEOTIDE SEQUENCE</scope>
</reference>
<dbReference type="EMBL" id="CADEAL010000479">
    <property type="protein sequence ID" value="CAB1420758.1"/>
    <property type="molecule type" value="Genomic_DNA"/>
</dbReference>
<dbReference type="AlphaFoldDB" id="A0A9N7TXZ4"/>
<keyword evidence="2" id="KW-1185">Reference proteome</keyword>
<sequence length="110" mass="12430">MIATWWLATALTEHTALSRVDLHMHPSSSSLHVALLLSLHLHSSSSCLHALEDDVMYSNDYFLLRLCGTQHRWLAGLEAYMPLALIHETFAFGGSRLWAQTELEARLPFV</sequence>
<protein>
    <submittedName>
        <fullName evidence="1">Uncharacterized protein</fullName>
    </submittedName>
</protein>
<gene>
    <name evidence="1" type="ORF">PLEPLA_LOCUS8633</name>
</gene>
<evidence type="ECO:0000313" key="2">
    <source>
        <dbReference type="Proteomes" id="UP001153269"/>
    </source>
</evidence>
<accession>A0A9N7TXZ4</accession>
<comment type="caution">
    <text evidence="1">The sequence shown here is derived from an EMBL/GenBank/DDBJ whole genome shotgun (WGS) entry which is preliminary data.</text>
</comment>
<dbReference type="Proteomes" id="UP001153269">
    <property type="component" value="Unassembled WGS sequence"/>
</dbReference>
<evidence type="ECO:0000313" key="1">
    <source>
        <dbReference type="EMBL" id="CAB1420758.1"/>
    </source>
</evidence>
<organism evidence="1 2">
    <name type="scientific">Pleuronectes platessa</name>
    <name type="common">European plaice</name>
    <dbReference type="NCBI Taxonomy" id="8262"/>
    <lineage>
        <taxon>Eukaryota</taxon>
        <taxon>Metazoa</taxon>
        <taxon>Chordata</taxon>
        <taxon>Craniata</taxon>
        <taxon>Vertebrata</taxon>
        <taxon>Euteleostomi</taxon>
        <taxon>Actinopterygii</taxon>
        <taxon>Neopterygii</taxon>
        <taxon>Teleostei</taxon>
        <taxon>Neoteleostei</taxon>
        <taxon>Acanthomorphata</taxon>
        <taxon>Carangaria</taxon>
        <taxon>Pleuronectiformes</taxon>
        <taxon>Pleuronectoidei</taxon>
        <taxon>Pleuronectidae</taxon>
        <taxon>Pleuronectes</taxon>
    </lineage>
</organism>
<proteinExistence type="predicted"/>
<name>A0A9N7TXZ4_PLEPL</name>